<protein>
    <recommendedName>
        <fullName evidence="3">Tetracyclin repressor-like C-terminal domain-containing protein</fullName>
    </recommendedName>
</protein>
<dbReference type="EMBL" id="JBHSEN010000002">
    <property type="protein sequence ID" value="MFC4429970.1"/>
    <property type="molecule type" value="Genomic_DNA"/>
</dbReference>
<organism evidence="1 2">
    <name type="scientific">Citricoccus alkalitolerans</name>
    <dbReference type="NCBI Taxonomy" id="246603"/>
    <lineage>
        <taxon>Bacteria</taxon>
        <taxon>Bacillati</taxon>
        <taxon>Actinomycetota</taxon>
        <taxon>Actinomycetes</taxon>
        <taxon>Micrococcales</taxon>
        <taxon>Micrococcaceae</taxon>
        <taxon>Citricoccus</taxon>
    </lineage>
</organism>
<proteinExistence type="predicted"/>
<evidence type="ECO:0008006" key="3">
    <source>
        <dbReference type="Google" id="ProtNLM"/>
    </source>
</evidence>
<reference evidence="2" key="1">
    <citation type="journal article" date="2019" name="Int. J. Syst. Evol. Microbiol.">
        <title>The Global Catalogue of Microorganisms (GCM) 10K type strain sequencing project: providing services to taxonomists for standard genome sequencing and annotation.</title>
        <authorList>
            <consortium name="The Broad Institute Genomics Platform"/>
            <consortium name="The Broad Institute Genome Sequencing Center for Infectious Disease"/>
            <person name="Wu L."/>
            <person name="Ma J."/>
        </authorList>
    </citation>
    <scope>NUCLEOTIDE SEQUENCE [LARGE SCALE GENOMIC DNA]</scope>
    <source>
        <strain evidence="2">CGMCC 1.12125</strain>
    </source>
</reference>
<dbReference type="InterPro" id="IPR036271">
    <property type="entry name" value="Tet_transcr_reg_TetR-rel_C_sf"/>
</dbReference>
<accession>A0ABV8XWQ3</accession>
<evidence type="ECO:0000313" key="2">
    <source>
        <dbReference type="Proteomes" id="UP001595965"/>
    </source>
</evidence>
<dbReference type="Gene3D" id="1.10.357.10">
    <property type="entry name" value="Tetracycline Repressor, domain 2"/>
    <property type="match status" value="1"/>
</dbReference>
<dbReference type="Proteomes" id="UP001595965">
    <property type="component" value="Unassembled WGS sequence"/>
</dbReference>
<gene>
    <name evidence="1" type="ORF">ACFO0K_09780</name>
</gene>
<dbReference type="RefSeq" id="WP_344227269.1">
    <property type="nucleotide sequence ID" value="NZ_BAAALH010000001.1"/>
</dbReference>
<dbReference type="SUPFAM" id="SSF48498">
    <property type="entry name" value="Tetracyclin repressor-like, C-terminal domain"/>
    <property type="match status" value="1"/>
</dbReference>
<name>A0ABV8XWQ3_9MICC</name>
<evidence type="ECO:0000313" key="1">
    <source>
        <dbReference type="EMBL" id="MFC4429970.1"/>
    </source>
</evidence>
<sequence>MGVEACIRRGVDAGALRADLDPAVSAVLVHSFVLGVSTHLLDGVPPAALHSAADLLLGGLRRPS</sequence>
<keyword evidence="2" id="KW-1185">Reference proteome</keyword>
<comment type="caution">
    <text evidence="1">The sequence shown here is derived from an EMBL/GenBank/DDBJ whole genome shotgun (WGS) entry which is preliminary data.</text>
</comment>